<dbReference type="GO" id="GO:0030036">
    <property type="term" value="P:actin cytoskeleton organization"/>
    <property type="evidence" value="ECO:0007669"/>
    <property type="project" value="TreeGrafter"/>
</dbReference>
<evidence type="ECO:0000256" key="3">
    <source>
        <dbReference type="ARBA" id="ARBA00023038"/>
    </source>
</evidence>
<organism evidence="6">
    <name type="scientific">Magallana gigas</name>
    <name type="common">Pacific oyster</name>
    <name type="synonym">Crassostrea gigas</name>
    <dbReference type="NCBI Taxonomy" id="29159"/>
    <lineage>
        <taxon>Eukaryota</taxon>
        <taxon>Metazoa</taxon>
        <taxon>Spiralia</taxon>
        <taxon>Lophotrochozoa</taxon>
        <taxon>Mollusca</taxon>
        <taxon>Bivalvia</taxon>
        <taxon>Autobranchia</taxon>
        <taxon>Pteriomorphia</taxon>
        <taxon>Ostreida</taxon>
        <taxon>Ostreoidea</taxon>
        <taxon>Ostreidae</taxon>
        <taxon>Magallana</taxon>
    </lineage>
</organism>
<dbReference type="EnsemblMetazoa" id="G3746.5">
    <property type="protein sequence ID" value="G3746.5:cds"/>
    <property type="gene ID" value="G3746"/>
</dbReference>
<evidence type="ECO:0000256" key="1">
    <source>
        <dbReference type="ARBA" id="ARBA00004496"/>
    </source>
</evidence>
<dbReference type="InterPro" id="IPR001478">
    <property type="entry name" value="PDZ"/>
</dbReference>
<dbReference type="PANTHER" id="PTHR24214">
    <property type="entry name" value="PDZ AND LIM DOMAIN PROTEIN ZASP"/>
    <property type="match status" value="1"/>
</dbReference>
<dbReference type="GO" id="GO:0061061">
    <property type="term" value="P:muscle structure development"/>
    <property type="evidence" value="ECO:0007669"/>
    <property type="project" value="TreeGrafter"/>
</dbReference>
<dbReference type="InterPro" id="IPR036034">
    <property type="entry name" value="PDZ_sf"/>
</dbReference>
<keyword evidence="3" id="KW-0479">Metal-binding</keyword>
<sequence length="111" mass="12368">MATMNIQLNKQNVGEPWGFRLQGGQDFRQQLMIKKVQANSPCAGRLSPGDAVVGINNYNARELTHAQAQNLIRQSGNNLQLTVLRNQGSGLDRIESLKPKGPVKFSPWRQQ</sequence>
<evidence type="ECO:0000256" key="4">
    <source>
        <dbReference type="SAM" id="MobiDB-lite"/>
    </source>
</evidence>
<evidence type="ECO:0000313" key="6">
    <source>
        <dbReference type="EMBL" id="EKC29478.1"/>
    </source>
</evidence>
<reference evidence="6" key="1">
    <citation type="journal article" date="2012" name="Nature">
        <title>The oyster genome reveals stress adaptation and complexity of shell formation.</title>
        <authorList>
            <person name="Zhang G."/>
            <person name="Fang X."/>
            <person name="Guo X."/>
            <person name="Li L."/>
            <person name="Luo R."/>
            <person name="Xu F."/>
            <person name="Yang P."/>
            <person name="Zhang L."/>
            <person name="Wang X."/>
            <person name="Qi H."/>
            <person name="Xiong Z."/>
            <person name="Que H."/>
            <person name="Xie Y."/>
            <person name="Holland P.W."/>
            <person name="Paps J."/>
            <person name="Zhu Y."/>
            <person name="Wu F."/>
            <person name="Chen Y."/>
            <person name="Wang J."/>
            <person name="Peng C."/>
            <person name="Meng J."/>
            <person name="Yang L."/>
            <person name="Liu J."/>
            <person name="Wen B."/>
            <person name="Zhang N."/>
            <person name="Huang Z."/>
            <person name="Zhu Q."/>
            <person name="Feng Y."/>
            <person name="Mount A."/>
            <person name="Hedgecock D."/>
            <person name="Xu Z."/>
            <person name="Liu Y."/>
            <person name="Domazet-Loso T."/>
            <person name="Du Y."/>
            <person name="Sun X."/>
            <person name="Zhang S."/>
            <person name="Liu B."/>
            <person name="Cheng P."/>
            <person name="Jiang X."/>
            <person name="Li J."/>
            <person name="Fan D."/>
            <person name="Wang W."/>
            <person name="Fu W."/>
            <person name="Wang T."/>
            <person name="Wang B."/>
            <person name="Zhang J."/>
            <person name="Peng Z."/>
            <person name="Li Y."/>
            <person name="Li N."/>
            <person name="Wang J."/>
            <person name="Chen M."/>
            <person name="He Y."/>
            <person name="Tan F."/>
            <person name="Song X."/>
            <person name="Zheng Q."/>
            <person name="Huang R."/>
            <person name="Yang H."/>
            <person name="Du X."/>
            <person name="Chen L."/>
            <person name="Yang M."/>
            <person name="Gaffney P.M."/>
            <person name="Wang S."/>
            <person name="Luo L."/>
            <person name="She Z."/>
            <person name="Ming Y."/>
            <person name="Huang W."/>
            <person name="Zhang S."/>
            <person name="Huang B."/>
            <person name="Zhang Y."/>
            <person name="Qu T."/>
            <person name="Ni P."/>
            <person name="Miao G."/>
            <person name="Wang J."/>
            <person name="Wang Q."/>
            <person name="Steinberg C.E."/>
            <person name="Wang H."/>
            <person name="Li N."/>
            <person name="Qian L."/>
            <person name="Zhang G."/>
            <person name="Li Y."/>
            <person name="Yang H."/>
            <person name="Liu X."/>
            <person name="Wang J."/>
            <person name="Yin Y."/>
            <person name="Wang J."/>
        </authorList>
    </citation>
    <scope>NUCLEOTIDE SEQUENCE [LARGE SCALE GENOMIC DNA]</scope>
    <source>
        <strain evidence="6">05x7-T-G4-1.051#20</strain>
    </source>
</reference>
<name>K1Q6E2_MAGGI</name>
<dbReference type="AlphaFoldDB" id="K1Q6E2"/>
<dbReference type="Proteomes" id="UP000005408">
    <property type="component" value="Unassembled WGS sequence"/>
</dbReference>
<dbReference type="GO" id="GO:0031941">
    <property type="term" value="C:filamentous actin"/>
    <property type="evidence" value="ECO:0007669"/>
    <property type="project" value="TreeGrafter"/>
</dbReference>
<dbReference type="OrthoDB" id="44841at2759"/>
<dbReference type="Gene3D" id="2.30.42.10">
    <property type="match status" value="1"/>
</dbReference>
<evidence type="ECO:0000256" key="2">
    <source>
        <dbReference type="ARBA" id="ARBA00022490"/>
    </source>
</evidence>
<dbReference type="PROSITE" id="PS50106">
    <property type="entry name" value="PDZ"/>
    <property type="match status" value="1"/>
</dbReference>
<feature type="domain" description="PDZ" evidence="5">
    <location>
        <begin position="5"/>
        <end position="87"/>
    </location>
</feature>
<gene>
    <name evidence="6" type="ORF">CGI_10025486</name>
</gene>
<dbReference type="Pfam" id="PF00595">
    <property type="entry name" value="PDZ"/>
    <property type="match status" value="1"/>
</dbReference>
<dbReference type="EMBL" id="JH818671">
    <property type="protein sequence ID" value="EKC29478.1"/>
    <property type="molecule type" value="Genomic_DNA"/>
</dbReference>
<keyword evidence="3" id="KW-0862">Zinc</keyword>
<dbReference type="KEGG" id="crg:105318171"/>
<dbReference type="SUPFAM" id="SSF50156">
    <property type="entry name" value="PDZ domain-like"/>
    <property type="match status" value="1"/>
</dbReference>
<keyword evidence="3" id="KW-0440">LIM domain</keyword>
<dbReference type="CDD" id="cd23068">
    <property type="entry name" value="PDZ_ZASP52-like"/>
    <property type="match status" value="1"/>
</dbReference>
<dbReference type="GO" id="GO:0005912">
    <property type="term" value="C:adherens junction"/>
    <property type="evidence" value="ECO:0007669"/>
    <property type="project" value="TreeGrafter"/>
</dbReference>
<comment type="subcellular location">
    <subcellularLocation>
        <location evidence="1">Cytoplasm</location>
    </subcellularLocation>
</comment>
<proteinExistence type="predicted"/>
<dbReference type="GO" id="GO:0003779">
    <property type="term" value="F:actin binding"/>
    <property type="evidence" value="ECO:0007669"/>
    <property type="project" value="TreeGrafter"/>
</dbReference>
<feature type="region of interest" description="Disordered" evidence="4">
    <location>
        <begin position="92"/>
        <end position="111"/>
    </location>
</feature>
<evidence type="ECO:0000313" key="8">
    <source>
        <dbReference type="Proteomes" id="UP000005408"/>
    </source>
</evidence>
<accession>K1Q6E2</accession>
<reference evidence="7" key="2">
    <citation type="submission" date="2022-08" db="UniProtKB">
        <authorList>
            <consortium name="EnsemblMetazoa"/>
        </authorList>
    </citation>
    <scope>IDENTIFICATION</scope>
    <source>
        <strain evidence="7">05x7-T-G4-1.051#20</strain>
    </source>
</reference>
<dbReference type="HOGENOM" id="CLU_149433_3_1_1"/>
<dbReference type="PANTHER" id="PTHR24214:SF38">
    <property type="entry name" value="PDZ AND LIM DOMAIN PROTEIN ZASP-RELATED"/>
    <property type="match status" value="1"/>
</dbReference>
<protein>
    <submittedName>
        <fullName evidence="6">PDZ and LIM domain protein 1</fullName>
    </submittedName>
</protein>
<dbReference type="SMART" id="SM00228">
    <property type="entry name" value="PDZ"/>
    <property type="match status" value="1"/>
</dbReference>
<dbReference type="InterPro" id="IPR050604">
    <property type="entry name" value="PDZ-LIM_domain"/>
</dbReference>
<dbReference type="FunFam" id="2.30.42.10:FF:000055">
    <property type="entry name" value="PDZ and LIM domain protein 3"/>
    <property type="match status" value="1"/>
</dbReference>
<evidence type="ECO:0000259" key="5">
    <source>
        <dbReference type="PROSITE" id="PS50106"/>
    </source>
</evidence>
<evidence type="ECO:0000313" key="7">
    <source>
        <dbReference type="EnsemblMetazoa" id="G3746.2:cds"/>
    </source>
</evidence>
<dbReference type="EnsemblMetazoa" id="G3746.2">
    <property type="protein sequence ID" value="G3746.2:cds"/>
    <property type="gene ID" value="G3746"/>
</dbReference>
<keyword evidence="2" id="KW-0963">Cytoplasm</keyword>
<dbReference type="OMA" id="VKFSPWR"/>
<dbReference type="GO" id="GO:0001725">
    <property type="term" value="C:stress fiber"/>
    <property type="evidence" value="ECO:0007669"/>
    <property type="project" value="TreeGrafter"/>
</dbReference>
<dbReference type="GO" id="GO:0051371">
    <property type="term" value="F:muscle alpha-actinin binding"/>
    <property type="evidence" value="ECO:0007669"/>
    <property type="project" value="TreeGrafter"/>
</dbReference>
<dbReference type="GO" id="GO:0030018">
    <property type="term" value="C:Z disc"/>
    <property type="evidence" value="ECO:0007669"/>
    <property type="project" value="TreeGrafter"/>
</dbReference>
<keyword evidence="8" id="KW-1185">Reference proteome</keyword>